<sequence length="262" mass="29631">MMNCLLDEKVLDNELLAMLTTLLLMFQYPALASARGNEQKFSLVLLSAAQRQVCSGTKGGRTWEILQFTFQHLVYVITQDPDGCMDIANREYSHYLILLVASALRPAATDTTDRTAPLHTVMVVLTTSARLIDDPELPPELNLAFRASVHQVWHRAHDDLAGLSRAEAPQKWKVLKWWRDFGLQCGVDLDAPYVPAAPTASDETWTKDMGCAWRECMCFGERPHHKLRKCKRCERVLYCSKKCQTQDWSEGGHKGVCRPLPA</sequence>
<proteinExistence type="predicted"/>
<dbReference type="SUPFAM" id="SSF144232">
    <property type="entry name" value="HIT/MYND zinc finger-like"/>
    <property type="match status" value="1"/>
</dbReference>
<evidence type="ECO:0000256" key="2">
    <source>
        <dbReference type="ARBA" id="ARBA00022771"/>
    </source>
</evidence>
<dbReference type="OrthoDB" id="3043214at2759"/>
<comment type="caution">
    <text evidence="6">The sequence shown here is derived from an EMBL/GenBank/DDBJ whole genome shotgun (WGS) entry which is preliminary data.</text>
</comment>
<reference evidence="6 7" key="1">
    <citation type="submission" date="2021-08" db="EMBL/GenBank/DDBJ databases">
        <title>Draft Genome Sequence of Phanerochaete sordida strain YK-624.</title>
        <authorList>
            <person name="Mori T."/>
            <person name="Dohra H."/>
            <person name="Suzuki T."/>
            <person name="Kawagishi H."/>
            <person name="Hirai H."/>
        </authorList>
    </citation>
    <scope>NUCLEOTIDE SEQUENCE [LARGE SCALE GENOMIC DNA]</scope>
    <source>
        <strain evidence="6 7">YK-624</strain>
    </source>
</reference>
<dbReference type="GO" id="GO:0008270">
    <property type="term" value="F:zinc ion binding"/>
    <property type="evidence" value="ECO:0007669"/>
    <property type="project" value="UniProtKB-KW"/>
</dbReference>
<dbReference type="AlphaFoldDB" id="A0A9P3GFJ2"/>
<evidence type="ECO:0000256" key="4">
    <source>
        <dbReference type="PROSITE-ProRule" id="PRU00134"/>
    </source>
</evidence>
<dbReference type="Gene3D" id="6.10.140.2220">
    <property type="match status" value="1"/>
</dbReference>
<organism evidence="6 7">
    <name type="scientific">Phanerochaete sordida</name>
    <dbReference type="NCBI Taxonomy" id="48140"/>
    <lineage>
        <taxon>Eukaryota</taxon>
        <taxon>Fungi</taxon>
        <taxon>Dikarya</taxon>
        <taxon>Basidiomycota</taxon>
        <taxon>Agaricomycotina</taxon>
        <taxon>Agaricomycetes</taxon>
        <taxon>Polyporales</taxon>
        <taxon>Phanerochaetaceae</taxon>
        <taxon>Phanerochaete</taxon>
    </lineage>
</organism>
<evidence type="ECO:0000313" key="7">
    <source>
        <dbReference type="Proteomes" id="UP000703269"/>
    </source>
</evidence>
<keyword evidence="3" id="KW-0862">Zinc</keyword>
<evidence type="ECO:0000256" key="3">
    <source>
        <dbReference type="ARBA" id="ARBA00022833"/>
    </source>
</evidence>
<dbReference type="InterPro" id="IPR002893">
    <property type="entry name" value="Znf_MYND"/>
</dbReference>
<dbReference type="Proteomes" id="UP000703269">
    <property type="component" value="Unassembled WGS sequence"/>
</dbReference>
<evidence type="ECO:0000256" key="1">
    <source>
        <dbReference type="ARBA" id="ARBA00022723"/>
    </source>
</evidence>
<name>A0A9P3GFJ2_9APHY</name>
<keyword evidence="2 4" id="KW-0863">Zinc-finger</keyword>
<gene>
    <name evidence="6" type="ORF">PsYK624_095480</name>
</gene>
<keyword evidence="1" id="KW-0479">Metal-binding</keyword>
<evidence type="ECO:0000313" key="6">
    <source>
        <dbReference type="EMBL" id="GJE93389.1"/>
    </source>
</evidence>
<dbReference type="EMBL" id="BPQB01000032">
    <property type="protein sequence ID" value="GJE93389.1"/>
    <property type="molecule type" value="Genomic_DNA"/>
</dbReference>
<evidence type="ECO:0000259" key="5">
    <source>
        <dbReference type="PROSITE" id="PS50865"/>
    </source>
</evidence>
<keyword evidence="7" id="KW-1185">Reference proteome</keyword>
<dbReference type="PROSITE" id="PS50865">
    <property type="entry name" value="ZF_MYND_2"/>
    <property type="match status" value="1"/>
</dbReference>
<protein>
    <submittedName>
        <fullName evidence="6">Zinc finger MYND domain-containing protein</fullName>
    </submittedName>
</protein>
<accession>A0A9P3GFJ2</accession>
<dbReference type="Pfam" id="PF01753">
    <property type="entry name" value="zf-MYND"/>
    <property type="match status" value="1"/>
</dbReference>
<feature type="domain" description="MYND-type" evidence="5">
    <location>
        <begin position="216"/>
        <end position="257"/>
    </location>
</feature>